<dbReference type="InterPro" id="IPR023352">
    <property type="entry name" value="MAPEG-like_dom_sf"/>
</dbReference>
<feature type="transmembrane region" description="Helical" evidence="5">
    <location>
        <begin position="69"/>
        <end position="87"/>
    </location>
</feature>
<dbReference type="AlphaFoldDB" id="A0ABD5LSA2"/>
<name>A0ABD5LSA2_PROMI</name>
<dbReference type="Pfam" id="PF01124">
    <property type="entry name" value="MAPEG"/>
    <property type="match status" value="1"/>
</dbReference>
<dbReference type="SUPFAM" id="SSF161084">
    <property type="entry name" value="MAPEG domain-like"/>
    <property type="match status" value="1"/>
</dbReference>
<organism evidence="6">
    <name type="scientific">Proteus mirabilis</name>
    <dbReference type="NCBI Taxonomy" id="584"/>
    <lineage>
        <taxon>Bacteria</taxon>
        <taxon>Pseudomonadati</taxon>
        <taxon>Pseudomonadota</taxon>
        <taxon>Gammaproteobacteria</taxon>
        <taxon>Enterobacterales</taxon>
        <taxon>Morganellaceae</taxon>
        <taxon>Proteus</taxon>
    </lineage>
</organism>
<comment type="subcellular location">
    <subcellularLocation>
        <location evidence="1">Membrane</location>
    </subcellularLocation>
</comment>
<feature type="transmembrane region" description="Helical" evidence="5">
    <location>
        <begin position="108"/>
        <end position="127"/>
    </location>
</feature>
<dbReference type="PANTHER" id="PTHR35814:SF1">
    <property type="entry name" value="GLUTATHIONE S-TRANSFERASE-RELATED"/>
    <property type="match status" value="1"/>
</dbReference>
<evidence type="ECO:0000256" key="5">
    <source>
        <dbReference type="SAM" id="Phobius"/>
    </source>
</evidence>
<protein>
    <submittedName>
        <fullName evidence="6">MAPEG family protein</fullName>
    </submittedName>
</protein>
<evidence type="ECO:0000313" key="6">
    <source>
        <dbReference type="EMBL" id="MEY2344220.1"/>
    </source>
</evidence>
<accession>A0ABD5LSA2</accession>
<dbReference type="Gene3D" id="1.20.120.550">
    <property type="entry name" value="Membrane associated eicosanoid/glutathione metabolism-like domain"/>
    <property type="match status" value="1"/>
</dbReference>
<dbReference type="EMBL" id="JADQCH020000001">
    <property type="protein sequence ID" value="MEY2344220.1"/>
    <property type="molecule type" value="Genomic_DNA"/>
</dbReference>
<evidence type="ECO:0000256" key="1">
    <source>
        <dbReference type="ARBA" id="ARBA00004370"/>
    </source>
</evidence>
<keyword evidence="2 5" id="KW-0812">Transmembrane</keyword>
<comment type="caution">
    <text evidence="6">The sequence shown here is derived from an EMBL/GenBank/DDBJ whole genome shotgun (WGS) entry which is preliminary data.</text>
</comment>
<keyword evidence="4 5" id="KW-0472">Membrane</keyword>
<sequence length="138" mass="15747">MVSSLYIVLGALLLIKLSLNVVKLRTQYRVAYGDGGFYELQTAIRVHGNAVEYIPISMILLLIMEMNGAFVWMVHICGSILIAGRLLHSYGLKHREIRWRRSGMAATYLSMVLMILANIYFLPWIQIFPSTINTTRKI</sequence>
<evidence type="ECO:0000256" key="3">
    <source>
        <dbReference type="ARBA" id="ARBA00022989"/>
    </source>
</evidence>
<feature type="transmembrane region" description="Helical" evidence="5">
    <location>
        <begin position="6"/>
        <end position="22"/>
    </location>
</feature>
<proteinExistence type="predicted"/>
<dbReference type="InterPro" id="IPR001129">
    <property type="entry name" value="Membr-assoc_MAPEG"/>
</dbReference>
<evidence type="ECO:0000256" key="4">
    <source>
        <dbReference type="ARBA" id="ARBA00023136"/>
    </source>
</evidence>
<keyword evidence="3 5" id="KW-1133">Transmembrane helix</keyword>
<gene>
    <name evidence="6" type="ORF">I3679_009055</name>
</gene>
<dbReference type="GO" id="GO:0016020">
    <property type="term" value="C:membrane"/>
    <property type="evidence" value="ECO:0007669"/>
    <property type="project" value="UniProtKB-SubCell"/>
</dbReference>
<dbReference type="PANTHER" id="PTHR35814">
    <property type="match status" value="1"/>
</dbReference>
<reference evidence="6" key="1">
    <citation type="submission" date="2021-05" db="EMBL/GenBank/DDBJ databases">
        <title>First report of NDM-5 and VEB-6 producing Proteus mirabilis isolated from blood of a sepsis patient in Kolkata, India.</title>
        <authorList>
            <person name="Halder G."/>
            <person name="Chaudhuri B."/>
            <person name="Dutta S."/>
        </authorList>
    </citation>
    <scope>NUCLEOTIDE SEQUENCE [LARGE SCALE GENOMIC DNA]</scope>
    <source>
        <strain evidence="6">7049</strain>
    </source>
</reference>
<feature type="transmembrane region" description="Helical" evidence="5">
    <location>
        <begin position="43"/>
        <end position="63"/>
    </location>
</feature>
<evidence type="ECO:0000256" key="2">
    <source>
        <dbReference type="ARBA" id="ARBA00022692"/>
    </source>
</evidence>